<evidence type="ECO:0000256" key="7">
    <source>
        <dbReference type="ARBA" id="ARBA00022723"/>
    </source>
</evidence>
<dbReference type="EMBL" id="MNPL01000258">
    <property type="protein sequence ID" value="OQR80183.1"/>
    <property type="molecule type" value="Genomic_DNA"/>
</dbReference>
<dbReference type="InParanoid" id="A0A1V9Y3C3"/>
<dbReference type="GO" id="GO:0020037">
    <property type="term" value="F:heme binding"/>
    <property type="evidence" value="ECO:0007669"/>
    <property type="project" value="InterPro"/>
</dbReference>
<evidence type="ECO:0000313" key="16">
    <source>
        <dbReference type="EMBL" id="OQR80183.1"/>
    </source>
</evidence>
<evidence type="ECO:0000256" key="3">
    <source>
        <dbReference type="ARBA" id="ARBA00004174"/>
    </source>
</evidence>
<organism evidence="16 17">
    <name type="scientific">Tropilaelaps mercedesae</name>
    <dbReference type="NCBI Taxonomy" id="418985"/>
    <lineage>
        <taxon>Eukaryota</taxon>
        <taxon>Metazoa</taxon>
        <taxon>Ecdysozoa</taxon>
        <taxon>Arthropoda</taxon>
        <taxon>Chelicerata</taxon>
        <taxon>Arachnida</taxon>
        <taxon>Acari</taxon>
        <taxon>Parasitiformes</taxon>
        <taxon>Mesostigmata</taxon>
        <taxon>Gamasina</taxon>
        <taxon>Dermanyssoidea</taxon>
        <taxon>Laelapidae</taxon>
        <taxon>Tropilaelaps</taxon>
    </lineage>
</organism>
<evidence type="ECO:0000313" key="17">
    <source>
        <dbReference type="Proteomes" id="UP000192247"/>
    </source>
</evidence>
<evidence type="ECO:0000256" key="2">
    <source>
        <dbReference type="ARBA" id="ARBA00003690"/>
    </source>
</evidence>
<evidence type="ECO:0000256" key="5">
    <source>
        <dbReference type="ARBA" id="ARBA00010617"/>
    </source>
</evidence>
<dbReference type="GO" id="GO:0016712">
    <property type="term" value="F:oxidoreductase activity, acting on paired donors, with incorporation or reduction of molecular oxygen, reduced flavin or flavoprotein as one donor, and incorporation of one atom of oxygen"/>
    <property type="evidence" value="ECO:0007669"/>
    <property type="project" value="TreeGrafter"/>
</dbReference>
<accession>A0A1V9Y3C3</accession>
<evidence type="ECO:0000256" key="15">
    <source>
        <dbReference type="SAM" id="Phobius"/>
    </source>
</evidence>
<comment type="function">
    <text evidence="2">May be involved in the metabolism of insect hormones and in the breakdown of synthetic insecticides.</text>
</comment>
<keyword evidence="10" id="KW-0560">Oxidoreductase</keyword>
<dbReference type="PANTHER" id="PTHR24300:SF375">
    <property type="entry name" value="CYTOCHROME P450 FAMILY"/>
    <property type="match status" value="1"/>
</dbReference>
<keyword evidence="12" id="KW-0503">Monooxygenase</keyword>
<dbReference type="Proteomes" id="UP000192247">
    <property type="component" value="Unassembled WGS sequence"/>
</dbReference>
<dbReference type="GO" id="GO:0005506">
    <property type="term" value="F:iron ion binding"/>
    <property type="evidence" value="ECO:0007669"/>
    <property type="project" value="InterPro"/>
</dbReference>
<dbReference type="InterPro" id="IPR002401">
    <property type="entry name" value="Cyt_P450_E_grp-I"/>
</dbReference>
<comment type="subcellular location">
    <subcellularLocation>
        <location evidence="4">Endoplasmic reticulum membrane</location>
        <topology evidence="4">Peripheral membrane protein</topology>
    </subcellularLocation>
    <subcellularLocation>
        <location evidence="3">Microsome membrane</location>
        <topology evidence="3">Peripheral membrane protein</topology>
    </subcellularLocation>
</comment>
<evidence type="ECO:0000256" key="4">
    <source>
        <dbReference type="ARBA" id="ARBA00004406"/>
    </source>
</evidence>
<dbReference type="InterPro" id="IPR001128">
    <property type="entry name" value="Cyt_P450"/>
</dbReference>
<comment type="cofactor">
    <cofactor evidence="1 14">
        <name>heme</name>
        <dbReference type="ChEBI" id="CHEBI:30413"/>
    </cofactor>
</comment>
<dbReference type="GO" id="GO:0006805">
    <property type="term" value="P:xenobiotic metabolic process"/>
    <property type="evidence" value="ECO:0007669"/>
    <property type="project" value="TreeGrafter"/>
</dbReference>
<protein>
    <submittedName>
        <fullName evidence="16">Cytochrome P450 2C23-like</fullName>
    </submittedName>
</protein>
<sequence length="612" mass="69954">MAWESYRIKRLSVLCVTHDEIAITIREKEATTPGSKTQRTSAVQLLPPVEAFLTIFGECRRIHFRHHRPPRPTAGPKSHSLMDAAPLAVLLGRQPAAAGSEMWPLLFVLLVGYLFYHYLSWKKLIGAGNASLKHPPSFYGLPVLGSLPFFAVKKLRIRLLRKLTEDPAFPVFRTRFLGLGEDVIFINGCKPVQEAFRNNDLLGREWPVGFHDVAEEIFGGVKPFFLLQGEDWRVQKRFLIHALKDLGGYGKSTVIERVVCDEIEKLSDELAKTKGQPVYIDKLLGQSMFNNIASFVRGSRVDYDTLNKRNYPDVICGSFRFADKILAVCVPRFMFQLLKQFEVFGVMAYVRVANTIKGRFFAELEEHKKTFNPDELRDLIDCYVAVSRENPDNTYVKHMFGMLSSILLAGSHTLQITVDYLLQLAAAYPEHQRRIQDEIGEFIGRNDTATYSDMEKMHFTRAFIAERHRFFTLTPIGVLRTATQDTTVCGYHIAKGSLVFYNLLSAHTDPRVWDRPYEFLPDRFLNEDGSFRKDNNVMPFAQGRRACPGESMGEQETFLYFVSLLQRFTVLPEVGTRVELAENEGWFAELPIRQRLRLLDRRAAGAMCRETA</sequence>
<evidence type="ECO:0000256" key="1">
    <source>
        <dbReference type="ARBA" id="ARBA00001971"/>
    </source>
</evidence>
<dbReference type="GO" id="GO:0006082">
    <property type="term" value="P:organic acid metabolic process"/>
    <property type="evidence" value="ECO:0007669"/>
    <property type="project" value="TreeGrafter"/>
</dbReference>
<reference evidence="16 17" key="1">
    <citation type="journal article" date="2017" name="Gigascience">
        <title>Draft genome of the honey bee ectoparasitic mite, Tropilaelaps mercedesae, is shaped by the parasitic life history.</title>
        <authorList>
            <person name="Dong X."/>
            <person name="Armstrong S.D."/>
            <person name="Xia D."/>
            <person name="Makepeace B.L."/>
            <person name="Darby A.C."/>
            <person name="Kadowaki T."/>
        </authorList>
    </citation>
    <scope>NUCLEOTIDE SEQUENCE [LARGE SCALE GENOMIC DNA]</scope>
    <source>
        <strain evidence="16">Wuxi-XJTLU</strain>
    </source>
</reference>
<gene>
    <name evidence="16" type="ORF">BIW11_00041</name>
</gene>
<comment type="caution">
    <text evidence="16">The sequence shown here is derived from an EMBL/GenBank/DDBJ whole genome shotgun (WGS) entry which is preliminary data.</text>
</comment>
<evidence type="ECO:0000256" key="14">
    <source>
        <dbReference type="PIRSR" id="PIRSR602401-1"/>
    </source>
</evidence>
<dbReference type="STRING" id="418985.A0A1V9Y3C3"/>
<keyword evidence="13 15" id="KW-0472">Membrane</keyword>
<keyword evidence="6 14" id="KW-0349">Heme</keyword>
<dbReference type="SUPFAM" id="SSF48264">
    <property type="entry name" value="Cytochrome P450"/>
    <property type="match status" value="1"/>
</dbReference>
<keyword evidence="7 14" id="KW-0479">Metal-binding</keyword>
<feature type="binding site" description="axial binding residue" evidence="14">
    <location>
        <position position="547"/>
    </location>
    <ligand>
        <name>heme</name>
        <dbReference type="ChEBI" id="CHEBI:30413"/>
    </ligand>
    <ligandPart>
        <name>Fe</name>
        <dbReference type="ChEBI" id="CHEBI:18248"/>
    </ligandPart>
</feature>
<dbReference type="OrthoDB" id="6491376at2759"/>
<keyword evidence="15" id="KW-0812">Transmembrane</keyword>
<comment type="similarity">
    <text evidence="5">Belongs to the cytochrome P450 family.</text>
</comment>
<evidence type="ECO:0000256" key="8">
    <source>
        <dbReference type="ARBA" id="ARBA00022824"/>
    </source>
</evidence>
<dbReference type="FunFam" id="1.10.630.10:FF:000238">
    <property type="entry name" value="Cytochrome P450 2A6"/>
    <property type="match status" value="1"/>
</dbReference>
<evidence type="ECO:0000256" key="9">
    <source>
        <dbReference type="ARBA" id="ARBA00022848"/>
    </source>
</evidence>
<evidence type="ECO:0000256" key="6">
    <source>
        <dbReference type="ARBA" id="ARBA00022617"/>
    </source>
</evidence>
<keyword evidence="11 14" id="KW-0408">Iron</keyword>
<keyword evidence="9" id="KW-0492">Microsome</keyword>
<evidence type="ECO:0000256" key="11">
    <source>
        <dbReference type="ARBA" id="ARBA00023004"/>
    </source>
</evidence>
<dbReference type="Gene3D" id="1.10.630.10">
    <property type="entry name" value="Cytochrome P450"/>
    <property type="match status" value="1"/>
</dbReference>
<keyword evidence="8" id="KW-0256">Endoplasmic reticulum</keyword>
<evidence type="ECO:0000256" key="10">
    <source>
        <dbReference type="ARBA" id="ARBA00023002"/>
    </source>
</evidence>
<dbReference type="GO" id="GO:0005789">
    <property type="term" value="C:endoplasmic reticulum membrane"/>
    <property type="evidence" value="ECO:0007669"/>
    <property type="project" value="UniProtKB-SubCell"/>
</dbReference>
<dbReference type="InterPro" id="IPR050182">
    <property type="entry name" value="Cytochrome_P450_fam2"/>
</dbReference>
<evidence type="ECO:0000256" key="13">
    <source>
        <dbReference type="ARBA" id="ARBA00023136"/>
    </source>
</evidence>
<evidence type="ECO:0000256" key="12">
    <source>
        <dbReference type="ARBA" id="ARBA00023033"/>
    </source>
</evidence>
<keyword evidence="15" id="KW-1133">Transmembrane helix</keyword>
<dbReference type="AlphaFoldDB" id="A0A1V9Y3C3"/>
<name>A0A1V9Y3C3_9ACAR</name>
<dbReference type="InterPro" id="IPR036396">
    <property type="entry name" value="Cyt_P450_sf"/>
</dbReference>
<dbReference type="PRINTS" id="PR00463">
    <property type="entry name" value="EP450I"/>
</dbReference>
<dbReference type="Pfam" id="PF00067">
    <property type="entry name" value="p450"/>
    <property type="match status" value="1"/>
</dbReference>
<dbReference type="PANTHER" id="PTHR24300">
    <property type="entry name" value="CYTOCHROME P450 508A4-RELATED"/>
    <property type="match status" value="1"/>
</dbReference>
<keyword evidence="17" id="KW-1185">Reference proteome</keyword>
<proteinExistence type="inferred from homology"/>
<feature type="transmembrane region" description="Helical" evidence="15">
    <location>
        <begin position="102"/>
        <end position="119"/>
    </location>
</feature>